<dbReference type="Pfam" id="PF00010">
    <property type="entry name" value="HLH"/>
    <property type="match status" value="1"/>
</dbReference>
<dbReference type="EMBL" id="MTYJ01000017">
    <property type="protein sequence ID" value="OQV22528.1"/>
    <property type="molecule type" value="Genomic_DNA"/>
</dbReference>
<dbReference type="GO" id="GO:0005634">
    <property type="term" value="C:nucleus"/>
    <property type="evidence" value="ECO:0007669"/>
    <property type="project" value="UniProtKB-SubCell"/>
</dbReference>
<comment type="subcellular location">
    <subcellularLocation>
        <location evidence="1">Nucleus</location>
    </subcellularLocation>
</comment>
<comment type="caution">
    <text evidence="7">The sequence shown here is derived from an EMBL/GenBank/DDBJ whole genome shotgun (WGS) entry which is preliminary data.</text>
</comment>
<evidence type="ECO:0000256" key="1">
    <source>
        <dbReference type="ARBA" id="ARBA00004123"/>
    </source>
</evidence>
<protein>
    <recommendedName>
        <fullName evidence="6">BHLH domain-containing protein</fullName>
    </recommendedName>
</protein>
<organism evidence="7 8">
    <name type="scientific">Hypsibius exemplaris</name>
    <name type="common">Freshwater tardigrade</name>
    <dbReference type="NCBI Taxonomy" id="2072580"/>
    <lineage>
        <taxon>Eukaryota</taxon>
        <taxon>Metazoa</taxon>
        <taxon>Ecdysozoa</taxon>
        <taxon>Tardigrada</taxon>
        <taxon>Eutardigrada</taxon>
        <taxon>Parachela</taxon>
        <taxon>Hypsibioidea</taxon>
        <taxon>Hypsibiidae</taxon>
        <taxon>Hypsibius</taxon>
    </lineage>
</organism>
<dbReference type="Gene3D" id="4.10.280.10">
    <property type="entry name" value="Helix-loop-helix DNA-binding domain"/>
    <property type="match status" value="1"/>
</dbReference>
<feature type="compositionally biased region" description="Basic and acidic residues" evidence="5">
    <location>
        <begin position="136"/>
        <end position="151"/>
    </location>
</feature>
<dbReference type="SUPFAM" id="SSF47459">
    <property type="entry name" value="HLH, helix-loop-helix DNA-binding domain"/>
    <property type="match status" value="1"/>
</dbReference>
<keyword evidence="2" id="KW-0805">Transcription regulation</keyword>
<reference evidence="8" key="1">
    <citation type="submission" date="2017-01" db="EMBL/GenBank/DDBJ databases">
        <title>Comparative genomics of anhydrobiosis in the tardigrade Hypsibius dujardini.</title>
        <authorList>
            <person name="Yoshida Y."/>
            <person name="Koutsovoulos G."/>
            <person name="Laetsch D."/>
            <person name="Stevens L."/>
            <person name="Kumar S."/>
            <person name="Horikawa D."/>
            <person name="Ishino K."/>
            <person name="Komine S."/>
            <person name="Tomita M."/>
            <person name="Blaxter M."/>
            <person name="Arakawa K."/>
        </authorList>
    </citation>
    <scope>NUCLEOTIDE SEQUENCE [LARGE SCALE GENOMIC DNA]</scope>
    <source>
        <strain evidence="8">Z151</strain>
    </source>
</reference>
<dbReference type="Proteomes" id="UP000192578">
    <property type="component" value="Unassembled WGS sequence"/>
</dbReference>
<dbReference type="OrthoDB" id="6085656at2759"/>
<feature type="region of interest" description="Disordered" evidence="5">
    <location>
        <begin position="136"/>
        <end position="165"/>
    </location>
</feature>
<evidence type="ECO:0000256" key="5">
    <source>
        <dbReference type="SAM" id="MobiDB-lite"/>
    </source>
</evidence>
<evidence type="ECO:0000259" key="6">
    <source>
        <dbReference type="PROSITE" id="PS50888"/>
    </source>
</evidence>
<sequence length="252" mass="28386">MPVERICMSPMSEHRRASKPIMEKRRRARINNSLTELKSLILDATRKDKSPTRNCLRRFERCTPDISQDVLTASHVTPTHTVTYRRPVRVNSKLEKADILEMTVKHLQTMQPQQMAQAVSHDPTVLSKFKSGFTECGRRDPALPQLHRDRGQASARPHPRPPGDVPEGLHNYLTPLTFAQVAPLTQMGPLTQVAPPPPSGRPTQYPSPYYTGGPSPAVVLHHPNLMRSVPGNLVMNTQRQHFFPPSSGPRRR</sequence>
<dbReference type="GO" id="GO:0046983">
    <property type="term" value="F:protein dimerization activity"/>
    <property type="evidence" value="ECO:0007669"/>
    <property type="project" value="InterPro"/>
</dbReference>
<dbReference type="InterPro" id="IPR036638">
    <property type="entry name" value="HLH_DNA-bd_sf"/>
</dbReference>
<evidence type="ECO:0000313" key="8">
    <source>
        <dbReference type="Proteomes" id="UP000192578"/>
    </source>
</evidence>
<keyword evidence="4" id="KW-0539">Nucleus</keyword>
<evidence type="ECO:0000256" key="4">
    <source>
        <dbReference type="ARBA" id="ARBA00023242"/>
    </source>
</evidence>
<feature type="domain" description="BHLH" evidence="6">
    <location>
        <begin position="14"/>
        <end position="110"/>
    </location>
</feature>
<evidence type="ECO:0000256" key="2">
    <source>
        <dbReference type="ARBA" id="ARBA00023015"/>
    </source>
</evidence>
<dbReference type="SMART" id="SM00353">
    <property type="entry name" value="HLH"/>
    <property type="match status" value="1"/>
</dbReference>
<dbReference type="InterPro" id="IPR050370">
    <property type="entry name" value="HES_HEY"/>
</dbReference>
<accession>A0A1W0X503</accession>
<proteinExistence type="predicted"/>
<keyword evidence="3" id="KW-0804">Transcription</keyword>
<keyword evidence="8" id="KW-1185">Reference proteome</keyword>
<dbReference type="AlphaFoldDB" id="A0A1W0X503"/>
<dbReference type="PANTHER" id="PTHR10985">
    <property type="entry name" value="BASIC HELIX-LOOP-HELIX TRANSCRIPTION FACTOR, HES-RELATED"/>
    <property type="match status" value="1"/>
</dbReference>
<dbReference type="PROSITE" id="PS50888">
    <property type="entry name" value="BHLH"/>
    <property type="match status" value="1"/>
</dbReference>
<name>A0A1W0X503_HYPEX</name>
<dbReference type="InterPro" id="IPR011598">
    <property type="entry name" value="bHLH_dom"/>
</dbReference>
<gene>
    <name evidence="7" type="ORF">BV898_03702</name>
</gene>
<evidence type="ECO:0000256" key="3">
    <source>
        <dbReference type="ARBA" id="ARBA00023163"/>
    </source>
</evidence>
<evidence type="ECO:0000313" key="7">
    <source>
        <dbReference type="EMBL" id="OQV22528.1"/>
    </source>
</evidence>